<keyword evidence="1 3" id="KW-0378">Hydrolase</keyword>
<evidence type="ECO:0000259" key="5">
    <source>
        <dbReference type="Pfam" id="PF00150"/>
    </source>
</evidence>
<dbReference type="AlphaFoldDB" id="A0A4T3F1C3"/>
<dbReference type="PROSITE" id="PS51257">
    <property type="entry name" value="PROKAR_LIPOPROTEIN"/>
    <property type="match status" value="1"/>
</dbReference>
<organism evidence="6 7">
    <name type="scientific">Alteraurantiacibacter aquimixticola</name>
    <dbReference type="NCBI Taxonomy" id="2489173"/>
    <lineage>
        <taxon>Bacteria</taxon>
        <taxon>Pseudomonadati</taxon>
        <taxon>Pseudomonadota</taxon>
        <taxon>Alphaproteobacteria</taxon>
        <taxon>Sphingomonadales</taxon>
        <taxon>Erythrobacteraceae</taxon>
        <taxon>Alteraurantiacibacter</taxon>
    </lineage>
</organism>
<dbReference type="RefSeq" id="WP_136691502.1">
    <property type="nucleotide sequence ID" value="NZ_SSHH01000001.1"/>
</dbReference>
<dbReference type="InterPro" id="IPR017853">
    <property type="entry name" value="GH"/>
</dbReference>
<feature type="domain" description="Glycoside hydrolase family 5" evidence="5">
    <location>
        <begin position="54"/>
        <end position="297"/>
    </location>
</feature>
<accession>A0A4T3F1C3</accession>
<dbReference type="PANTHER" id="PTHR34142">
    <property type="entry name" value="ENDO-BETA-1,4-GLUCANASE A"/>
    <property type="match status" value="1"/>
</dbReference>
<name>A0A4T3F1C3_9SPHN</name>
<sequence>MRFIRHICAGLALLALAACTPAEGAGSEAQAVSAPEGTPVARHGALSITDGKVVDAHGEPVTLRGMSLFWSQWGPQYYTRETVDWLVSDWKVTAIRASIAAEGDDSALQHFDREIAKAATVIEAAEANGIYVLVDWHAHRDHADEAEAFLTEIARRYGHLPNLIYEPFNEPLREGVDWSRDVKPYHERMIAAIRAHDPDNLIIVGSPSWSQDVDIAATDPLEGENIGYTLHYYAATHKQDLRDKGDAALEAGLALMITEFGIVEATGDGPIDMESSNAWWDWAEANGISWLNWSITDRDESSAALKPGTPPAGWSDEDLTESGRILRARLRAAAEAEGY</sequence>
<dbReference type="Proteomes" id="UP000309389">
    <property type="component" value="Unassembled WGS sequence"/>
</dbReference>
<proteinExistence type="inferred from homology"/>
<protein>
    <submittedName>
        <fullName evidence="6">Glycoside hydrolase family 5 protein</fullName>
    </submittedName>
</protein>
<comment type="similarity">
    <text evidence="3">Belongs to the glycosyl hydrolase 5 (cellulase A) family.</text>
</comment>
<evidence type="ECO:0000313" key="6">
    <source>
        <dbReference type="EMBL" id="TIX50983.1"/>
    </source>
</evidence>
<dbReference type="OrthoDB" id="1153097at2"/>
<gene>
    <name evidence="6" type="ORF">E5222_00395</name>
</gene>
<dbReference type="EMBL" id="SSHH01000001">
    <property type="protein sequence ID" value="TIX50983.1"/>
    <property type="molecule type" value="Genomic_DNA"/>
</dbReference>
<evidence type="ECO:0000256" key="3">
    <source>
        <dbReference type="RuleBase" id="RU361153"/>
    </source>
</evidence>
<keyword evidence="2 3" id="KW-0326">Glycosidase</keyword>
<evidence type="ECO:0000256" key="4">
    <source>
        <dbReference type="SAM" id="SignalP"/>
    </source>
</evidence>
<dbReference type="GO" id="GO:0000272">
    <property type="term" value="P:polysaccharide catabolic process"/>
    <property type="evidence" value="ECO:0007669"/>
    <property type="project" value="InterPro"/>
</dbReference>
<feature type="chain" id="PRO_5020363020" evidence="4">
    <location>
        <begin position="25"/>
        <end position="339"/>
    </location>
</feature>
<dbReference type="GO" id="GO:0004553">
    <property type="term" value="F:hydrolase activity, hydrolyzing O-glycosyl compounds"/>
    <property type="evidence" value="ECO:0007669"/>
    <property type="project" value="InterPro"/>
</dbReference>
<evidence type="ECO:0000313" key="7">
    <source>
        <dbReference type="Proteomes" id="UP000309389"/>
    </source>
</evidence>
<dbReference type="PANTHER" id="PTHR34142:SF1">
    <property type="entry name" value="GLYCOSIDE HYDROLASE FAMILY 5 DOMAIN-CONTAINING PROTEIN"/>
    <property type="match status" value="1"/>
</dbReference>
<keyword evidence="7" id="KW-1185">Reference proteome</keyword>
<evidence type="ECO:0000256" key="2">
    <source>
        <dbReference type="ARBA" id="ARBA00023295"/>
    </source>
</evidence>
<feature type="signal peptide" evidence="4">
    <location>
        <begin position="1"/>
        <end position="24"/>
    </location>
</feature>
<dbReference type="SUPFAM" id="SSF51445">
    <property type="entry name" value="(Trans)glycosidases"/>
    <property type="match status" value="1"/>
</dbReference>
<dbReference type="InterPro" id="IPR001547">
    <property type="entry name" value="Glyco_hydro_5"/>
</dbReference>
<dbReference type="Pfam" id="PF00150">
    <property type="entry name" value="Cellulase"/>
    <property type="match status" value="1"/>
</dbReference>
<evidence type="ECO:0000256" key="1">
    <source>
        <dbReference type="ARBA" id="ARBA00022801"/>
    </source>
</evidence>
<comment type="caution">
    <text evidence="6">The sequence shown here is derived from an EMBL/GenBank/DDBJ whole genome shotgun (WGS) entry which is preliminary data.</text>
</comment>
<dbReference type="Gene3D" id="3.20.20.80">
    <property type="entry name" value="Glycosidases"/>
    <property type="match status" value="1"/>
</dbReference>
<reference evidence="6 7" key="1">
    <citation type="submission" date="2019-04" db="EMBL/GenBank/DDBJ databases">
        <title>Altererythrobacter aquimixticola sp. nov., isolated from sediment of junction between the ocean and a freshwater spring.</title>
        <authorList>
            <person name="Yoon J.-H."/>
        </authorList>
    </citation>
    <scope>NUCLEOTIDE SEQUENCE [LARGE SCALE GENOMIC DNA]</scope>
    <source>
        <strain evidence="6 7">SSKS-13</strain>
    </source>
</reference>
<keyword evidence="4" id="KW-0732">Signal</keyword>